<keyword evidence="4 5" id="KW-0472">Membrane</keyword>
<feature type="transmembrane region" description="Helical" evidence="5">
    <location>
        <begin position="73"/>
        <end position="95"/>
    </location>
</feature>
<dbReference type="HAMAP" id="MF_01350">
    <property type="entry name" value="NDH1_NuoH"/>
    <property type="match status" value="1"/>
</dbReference>
<feature type="transmembrane region" description="Helical" evidence="5">
    <location>
        <begin position="270"/>
        <end position="288"/>
    </location>
</feature>
<evidence type="ECO:0000256" key="2">
    <source>
        <dbReference type="ARBA" id="ARBA00022692"/>
    </source>
</evidence>
<keyword evidence="5" id="KW-0874">Quinone</keyword>
<dbReference type="GO" id="GO:0048038">
    <property type="term" value="F:quinone binding"/>
    <property type="evidence" value="ECO:0007669"/>
    <property type="project" value="UniProtKB-KW"/>
</dbReference>
<dbReference type="AlphaFoldDB" id="A0A6F8ZHS3"/>
<feature type="transmembrane region" description="Helical" evidence="5">
    <location>
        <begin position="300"/>
        <end position="325"/>
    </location>
</feature>
<dbReference type="EMBL" id="LR778114">
    <property type="protein sequence ID" value="CAB1129336.1"/>
    <property type="molecule type" value="Genomic_DNA"/>
</dbReference>
<dbReference type="Pfam" id="PF00146">
    <property type="entry name" value="NADHdh"/>
    <property type="match status" value="1"/>
</dbReference>
<reference evidence="7 8" key="1">
    <citation type="submission" date="2020-02" db="EMBL/GenBank/DDBJ databases">
        <authorList>
            <person name="Hogendoorn C."/>
        </authorList>
    </citation>
    <scope>NUCLEOTIDE SEQUENCE [LARGE SCALE GENOMIC DNA]</scope>
    <source>
        <strain evidence="7">R501</strain>
    </source>
</reference>
<comment type="catalytic activity">
    <reaction evidence="5">
        <text>a quinone + NADH + 5 H(+)(in) = a quinol + NAD(+) + 4 H(+)(out)</text>
        <dbReference type="Rhea" id="RHEA:57888"/>
        <dbReference type="ChEBI" id="CHEBI:15378"/>
        <dbReference type="ChEBI" id="CHEBI:24646"/>
        <dbReference type="ChEBI" id="CHEBI:57540"/>
        <dbReference type="ChEBI" id="CHEBI:57945"/>
        <dbReference type="ChEBI" id="CHEBI:132124"/>
    </reaction>
</comment>
<dbReference type="GO" id="GO:0003954">
    <property type="term" value="F:NADH dehydrogenase activity"/>
    <property type="evidence" value="ECO:0007669"/>
    <property type="project" value="TreeGrafter"/>
</dbReference>
<comment type="function">
    <text evidence="5">NDH-1 shuttles electrons from NADH, via FMN and iron-sulfur (Fe-S) centers, to quinones in the respiratory chain. The immediate electron acceptor for the enzyme in this species is believed to be ubiquinone. Couples the redox reaction to proton translocation (for every two electrons transferred, four hydrogen ions are translocated across the cytoplasmic membrane), and thus conserves the redox energy in a proton gradient. This subunit may bind ubiquinone.</text>
</comment>
<name>A0A6F8ZHS3_9FIRM</name>
<evidence type="ECO:0000313" key="8">
    <source>
        <dbReference type="Proteomes" id="UP000503399"/>
    </source>
</evidence>
<protein>
    <recommendedName>
        <fullName evidence="5">NADH-quinone oxidoreductase subunit H</fullName>
        <ecNumber evidence="5">7.1.1.-</ecNumber>
    </recommendedName>
    <alternativeName>
        <fullName evidence="5">NADH dehydrogenase I subunit H</fullName>
    </alternativeName>
    <alternativeName>
        <fullName evidence="5">NDH-1 subunit H</fullName>
    </alternativeName>
</protein>
<gene>
    <name evidence="5 7" type="primary">nuoH</name>
    <name evidence="7" type="ORF">R50_1835</name>
</gene>
<evidence type="ECO:0000256" key="6">
    <source>
        <dbReference type="RuleBase" id="RU000471"/>
    </source>
</evidence>
<dbReference type="GO" id="GO:0009060">
    <property type="term" value="P:aerobic respiration"/>
    <property type="evidence" value="ECO:0007669"/>
    <property type="project" value="TreeGrafter"/>
</dbReference>
<feature type="transmembrane region" description="Helical" evidence="5">
    <location>
        <begin position="115"/>
        <end position="136"/>
    </location>
</feature>
<evidence type="ECO:0000256" key="1">
    <source>
        <dbReference type="ARBA" id="ARBA00004141"/>
    </source>
</evidence>
<feature type="transmembrane region" description="Helical" evidence="5">
    <location>
        <begin position="244"/>
        <end position="264"/>
    </location>
</feature>
<dbReference type="GO" id="GO:0005886">
    <property type="term" value="C:plasma membrane"/>
    <property type="evidence" value="ECO:0007669"/>
    <property type="project" value="UniProtKB-SubCell"/>
</dbReference>
<dbReference type="Proteomes" id="UP000503399">
    <property type="component" value="Chromosome"/>
</dbReference>
<feature type="transmembrane region" description="Helical" evidence="5">
    <location>
        <begin position="157"/>
        <end position="177"/>
    </location>
</feature>
<evidence type="ECO:0000256" key="5">
    <source>
        <dbReference type="HAMAP-Rule" id="MF_01350"/>
    </source>
</evidence>
<keyword evidence="5 7" id="KW-0830">Ubiquinone</keyword>
<organism evidence="7 8">
    <name type="scientific">Candidatus Hydrogenisulfobacillus filiaventi</name>
    <dbReference type="NCBI Taxonomy" id="2707344"/>
    <lineage>
        <taxon>Bacteria</taxon>
        <taxon>Bacillati</taxon>
        <taxon>Bacillota</taxon>
        <taxon>Clostridia</taxon>
        <taxon>Eubacteriales</taxon>
        <taxon>Clostridiales Family XVII. Incertae Sedis</taxon>
        <taxon>Candidatus Hydrogenisulfobacillus</taxon>
    </lineage>
</organism>
<comment type="subunit">
    <text evidence="5">NDH-1 is composed of 14 different subunits. Subunits NuoA, H, J, K, L, M, N constitute the membrane sector of the complex.</text>
</comment>
<feature type="transmembrane region" description="Helical" evidence="5">
    <location>
        <begin position="6"/>
        <end position="26"/>
    </location>
</feature>
<dbReference type="EC" id="7.1.1.-" evidence="5"/>
<accession>A0A6F8ZHS3</accession>
<dbReference type="NCBIfam" id="NF004741">
    <property type="entry name" value="PRK06076.1-2"/>
    <property type="match status" value="1"/>
</dbReference>
<dbReference type="PROSITE" id="PS00668">
    <property type="entry name" value="COMPLEX1_ND1_2"/>
    <property type="match status" value="1"/>
</dbReference>
<keyword evidence="3 5" id="KW-1133">Transmembrane helix</keyword>
<proteinExistence type="inferred from homology"/>
<comment type="similarity">
    <text evidence="5 6">Belongs to the complex I subunit 1 family.</text>
</comment>
<dbReference type="PANTHER" id="PTHR11432">
    <property type="entry name" value="NADH DEHYDROGENASE SUBUNIT 1"/>
    <property type="match status" value="1"/>
</dbReference>
<sequence>MNGLILAVKIVILILFLLISFAYTMWAERRLLGLFQLRWGPNRVGRAGLLQPLADALKMLFKEDLLPGQADPVVFRLAPVISVFAALGVDAVIPFGAPAHLAGRTIPLDVANPPAGLLVAFGLSSLGIYGLVLAGWASQNKYSLLGGIRSAAQIISYELAMGVSALGVLMLAGSANLTRIVEAQARHGWFWWKEPLPLAVFFLTAVAESNRTPFDLPEAESELVGGYHTEYSGIRFAMFFIAEYVNMITVSALTVTLFFGGWLGPAFLPPVIWFLLKIGIFIFLFVWMRATLPRLKYDRLMHLGWQVLLPLSFVWALGTAAVVALR</sequence>
<feature type="transmembrane region" description="Helical" evidence="5">
    <location>
        <begin position="189"/>
        <end position="207"/>
    </location>
</feature>
<keyword evidence="5" id="KW-1003">Cell membrane</keyword>
<dbReference type="GO" id="GO:0016655">
    <property type="term" value="F:oxidoreductase activity, acting on NAD(P)H, quinone or similar compound as acceptor"/>
    <property type="evidence" value="ECO:0007669"/>
    <property type="project" value="UniProtKB-UniRule"/>
</dbReference>
<dbReference type="InterPro" id="IPR001694">
    <property type="entry name" value="NADH_UbQ_OxRdtase_su1/FPO"/>
</dbReference>
<evidence type="ECO:0000313" key="7">
    <source>
        <dbReference type="EMBL" id="CAB1129336.1"/>
    </source>
</evidence>
<keyword evidence="5" id="KW-1278">Translocase</keyword>
<dbReference type="PANTHER" id="PTHR11432:SF3">
    <property type="entry name" value="NADH-UBIQUINONE OXIDOREDUCTASE CHAIN 1"/>
    <property type="match status" value="1"/>
</dbReference>
<comment type="subcellular location">
    <subcellularLocation>
        <location evidence="5 6">Cell membrane</location>
        <topology evidence="5 6">Multi-pass membrane protein</topology>
    </subcellularLocation>
    <subcellularLocation>
        <location evidence="1">Membrane</location>
        <topology evidence="1">Multi-pass membrane protein</topology>
    </subcellularLocation>
</comment>
<evidence type="ECO:0000256" key="3">
    <source>
        <dbReference type="ARBA" id="ARBA00022989"/>
    </source>
</evidence>
<keyword evidence="2 5" id="KW-0812">Transmembrane</keyword>
<keyword evidence="8" id="KW-1185">Reference proteome</keyword>
<dbReference type="KEGG" id="hfv:R50_1835"/>
<dbReference type="PROSITE" id="PS00667">
    <property type="entry name" value="COMPLEX1_ND1_1"/>
    <property type="match status" value="1"/>
</dbReference>
<evidence type="ECO:0000256" key="4">
    <source>
        <dbReference type="ARBA" id="ARBA00023136"/>
    </source>
</evidence>
<dbReference type="InterPro" id="IPR018086">
    <property type="entry name" value="NADH_UbQ_OxRdtase_su1_CS"/>
</dbReference>
<keyword evidence="5 6" id="KW-0520">NAD</keyword>